<dbReference type="SMART" id="SM00248">
    <property type="entry name" value="ANK"/>
    <property type="match status" value="6"/>
</dbReference>
<dbReference type="PRINTS" id="PR01415">
    <property type="entry name" value="ANKYRIN"/>
</dbReference>
<feature type="repeat" description="ANK" evidence="3">
    <location>
        <begin position="107"/>
        <end position="139"/>
    </location>
</feature>
<evidence type="ECO:0000256" key="2">
    <source>
        <dbReference type="ARBA" id="ARBA00023043"/>
    </source>
</evidence>
<protein>
    <submittedName>
        <fullName evidence="4">WGS project CCBQ000000000 data, contig 00046</fullName>
    </submittedName>
</protein>
<dbReference type="AlphaFoldDB" id="A0A0A8L6Y2"/>
<proteinExistence type="predicted"/>
<dbReference type="GO" id="GO:0004842">
    <property type="term" value="F:ubiquitin-protein transferase activity"/>
    <property type="evidence" value="ECO:0007669"/>
    <property type="project" value="TreeGrafter"/>
</dbReference>
<dbReference type="Pfam" id="PF13637">
    <property type="entry name" value="Ank_4"/>
    <property type="match status" value="1"/>
</dbReference>
<accession>A0A0A8L6Y2</accession>
<dbReference type="Proteomes" id="UP000031516">
    <property type="component" value="Unassembled WGS sequence"/>
</dbReference>
<dbReference type="OrthoDB" id="539213at2759"/>
<gene>
    <name evidence="4" type="ORF">KLDO_g3037</name>
</gene>
<dbReference type="PANTHER" id="PTHR24171:SF11">
    <property type="entry name" value="26S PROTEASOME NON-ATPASE REGULATORY SUBUNIT 10"/>
    <property type="match status" value="1"/>
</dbReference>
<organism evidence="4 5">
    <name type="scientific">Kluyveromyces dobzhanskii CBS 2104</name>
    <dbReference type="NCBI Taxonomy" id="1427455"/>
    <lineage>
        <taxon>Eukaryota</taxon>
        <taxon>Fungi</taxon>
        <taxon>Dikarya</taxon>
        <taxon>Ascomycota</taxon>
        <taxon>Saccharomycotina</taxon>
        <taxon>Saccharomycetes</taxon>
        <taxon>Saccharomycetales</taxon>
        <taxon>Saccharomycetaceae</taxon>
        <taxon>Kluyveromyces</taxon>
    </lineage>
</organism>
<feature type="repeat" description="ANK" evidence="3">
    <location>
        <begin position="72"/>
        <end position="104"/>
    </location>
</feature>
<dbReference type="InterPro" id="IPR036770">
    <property type="entry name" value="Ankyrin_rpt-contain_sf"/>
</dbReference>
<dbReference type="PANTHER" id="PTHR24171">
    <property type="entry name" value="ANKYRIN REPEAT DOMAIN-CONTAINING PROTEIN 39-RELATED"/>
    <property type="match status" value="1"/>
</dbReference>
<reference evidence="4 5" key="1">
    <citation type="submission" date="2014-03" db="EMBL/GenBank/DDBJ databases">
        <title>The genome of Kluyveromyces dobzhanskii.</title>
        <authorList>
            <person name="Nystedt B."/>
            <person name="Astrom S."/>
        </authorList>
    </citation>
    <scope>NUCLEOTIDE SEQUENCE [LARGE SCALE GENOMIC DNA]</scope>
    <source>
        <strain evidence="4 5">CBS 2104</strain>
    </source>
</reference>
<evidence type="ECO:0000313" key="5">
    <source>
        <dbReference type="Proteomes" id="UP000031516"/>
    </source>
</evidence>
<dbReference type="PROSITE" id="PS50088">
    <property type="entry name" value="ANK_REPEAT"/>
    <property type="match status" value="3"/>
</dbReference>
<evidence type="ECO:0000256" key="3">
    <source>
        <dbReference type="PROSITE-ProRule" id="PRU00023"/>
    </source>
</evidence>
<dbReference type="Gene3D" id="1.25.40.20">
    <property type="entry name" value="Ankyrin repeat-containing domain"/>
    <property type="match status" value="1"/>
</dbReference>
<dbReference type="InterPro" id="IPR002110">
    <property type="entry name" value="Ankyrin_rpt"/>
</dbReference>
<dbReference type="Pfam" id="PF12796">
    <property type="entry name" value="Ank_2"/>
    <property type="match status" value="1"/>
</dbReference>
<keyword evidence="1" id="KW-0677">Repeat</keyword>
<evidence type="ECO:0000313" key="4">
    <source>
        <dbReference type="EMBL" id="CDO94781.1"/>
    </source>
</evidence>
<keyword evidence="5" id="KW-1185">Reference proteome</keyword>
<evidence type="ECO:0000256" key="1">
    <source>
        <dbReference type="ARBA" id="ARBA00022737"/>
    </source>
</evidence>
<dbReference type="GO" id="GO:0085020">
    <property type="term" value="P:protein K6-linked ubiquitination"/>
    <property type="evidence" value="ECO:0007669"/>
    <property type="project" value="TreeGrafter"/>
</dbReference>
<dbReference type="EMBL" id="CCBQ010000040">
    <property type="protein sequence ID" value="CDO94781.1"/>
    <property type="molecule type" value="Genomic_DNA"/>
</dbReference>
<sequence length="231" mass="25363">MVADYSLHTACMNGETTTVQQILSENPRAVMVKDDDSRYPLHWAVSFQHDSIVELLLSYMKKVDLDTVVDDSGWSPVHIASSTGSATILQKLLDHTIEPNVDAQTSNGITALHLACSKKHLSVVQLLIDRGASVRIKDKLDQLPLHRAAASGSTGIVSILCDQKSPVNTKDKNGWLPLFHALAEGRGDVAVTLVNKYHASWEGQSDDNDLTIDKVCADEKVKQYFLSKADR</sequence>
<dbReference type="SUPFAM" id="SSF48403">
    <property type="entry name" value="Ankyrin repeat"/>
    <property type="match status" value="1"/>
</dbReference>
<name>A0A0A8L6Y2_9SACH</name>
<dbReference type="Pfam" id="PF00023">
    <property type="entry name" value="Ank"/>
    <property type="match status" value="1"/>
</dbReference>
<feature type="repeat" description="ANK" evidence="3">
    <location>
        <begin position="140"/>
        <end position="172"/>
    </location>
</feature>
<dbReference type="PROSITE" id="PS50297">
    <property type="entry name" value="ANK_REP_REGION"/>
    <property type="match status" value="1"/>
</dbReference>
<comment type="caution">
    <text evidence="4">The sequence shown here is derived from an EMBL/GenBank/DDBJ whole genome shotgun (WGS) entry which is preliminary data.</text>
</comment>
<keyword evidence="2 3" id="KW-0040">ANK repeat</keyword>